<gene>
    <name evidence="1" type="ORF">PACLA_8A020966</name>
</gene>
<sequence>MDAVANSLVELMDMEEKEEEDLFKVEQVVARGDIMLSEDLGEVEVRTEVEEAPEVEEDILEEHPVIMNIILAEEEADLSIVGRIN</sequence>
<dbReference type="AlphaFoldDB" id="A0A6S7K9X6"/>
<dbReference type="EMBL" id="CACRXK020026832">
    <property type="protein sequence ID" value="CAB4040468.1"/>
    <property type="molecule type" value="Genomic_DNA"/>
</dbReference>
<proteinExistence type="predicted"/>
<comment type="caution">
    <text evidence="1">The sequence shown here is derived from an EMBL/GenBank/DDBJ whole genome shotgun (WGS) entry which is preliminary data.</text>
</comment>
<reference evidence="1" key="1">
    <citation type="submission" date="2020-04" db="EMBL/GenBank/DDBJ databases">
        <authorList>
            <person name="Alioto T."/>
            <person name="Alioto T."/>
            <person name="Gomez Garrido J."/>
        </authorList>
    </citation>
    <scope>NUCLEOTIDE SEQUENCE</scope>
    <source>
        <strain evidence="1">A484AB</strain>
    </source>
</reference>
<dbReference type="Proteomes" id="UP001152795">
    <property type="component" value="Unassembled WGS sequence"/>
</dbReference>
<keyword evidence="2" id="KW-1185">Reference proteome</keyword>
<accession>A0A6S7K9X6</accession>
<evidence type="ECO:0000313" key="2">
    <source>
        <dbReference type="Proteomes" id="UP001152795"/>
    </source>
</evidence>
<organism evidence="1 2">
    <name type="scientific">Paramuricea clavata</name>
    <name type="common">Red gorgonian</name>
    <name type="synonym">Violescent sea-whip</name>
    <dbReference type="NCBI Taxonomy" id="317549"/>
    <lineage>
        <taxon>Eukaryota</taxon>
        <taxon>Metazoa</taxon>
        <taxon>Cnidaria</taxon>
        <taxon>Anthozoa</taxon>
        <taxon>Octocorallia</taxon>
        <taxon>Malacalcyonacea</taxon>
        <taxon>Plexauridae</taxon>
        <taxon>Paramuricea</taxon>
    </lineage>
</organism>
<name>A0A6S7K9X6_PARCT</name>
<protein>
    <submittedName>
        <fullName evidence="1">Uncharacterized protein</fullName>
    </submittedName>
</protein>
<evidence type="ECO:0000313" key="1">
    <source>
        <dbReference type="EMBL" id="CAB4040468.1"/>
    </source>
</evidence>